<evidence type="ECO:0000313" key="4">
    <source>
        <dbReference type="Proteomes" id="UP000001064"/>
    </source>
</evidence>
<dbReference type="Proteomes" id="UP000001064">
    <property type="component" value="Unassembled WGS sequence"/>
</dbReference>
<dbReference type="GeneID" id="10501556"/>
<dbReference type="VEuPathDB" id="AmoebaDB:DICPUDRAFT_152353"/>
<keyword evidence="1" id="KW-0472">Membrane</keyword>
<organism evidence="3 4">
    <name type="scientific">Dictyostelium purpureum</name>
    <name type="common">Slime mold</name>
    <dbReference type="NCBI Taxonomy" id="5786"/>
    <lineage>
        <taxon>Eukaryota</taxon>
        <taxon>Amoebozoa</taxon>
        <taxon>Evosea</taxon>
        <taxon>Eumycetozoa</taxon>
        <taxon>Dictyostelia</taxon>
        <taxon>Dictyosteliales</taxon>
        <taxon>Dictyosteliaceae</taxon>
        <taxon>Dictyostelium</taxon>
    </lineage>
</organism>
<dbReference type="FunCoup" id="F0ZL52">
    <property type="interactions" value="937"/>
</dbReference>
<dbReference type="EMBL" id="GL871063">
    <property type="protein sequence ID" value="EGC35346.1"/>
    <property type="molecule type" value="Genomic_DNA"/>
</dbReference>
<gene>
    <name evidence="3" type="ORF">DICPUDRAFT_152353</name>
</gene>
<proteinExistence type="predicted"/>
<keyword evidence="1" id="KW-1133">Transmembrane helix</keyword>
<evidence type="ECO:0000256" key="1">
    <source>
        <dbReference type="SAM" id="Phobius"/>
    </source>
</evidence>
<accession>F0ZL52</accession>
<feature type="signal peptide" evidence="2">
    <location>
        <begin position="1"/>
        <end position="22"/>
    </location>
</feature>
<dbReference type="OMA" id="GSYTENC"/>
<evidence type="ECO:0000256" key="2">
    <source>
        <dbReference type="SAM" id="SignalP"/>
    </source>
</evidence>
<dbReference type="AlphaFoldDB" id="F0ZL52"/>
<keyword evidence="1" id="KW-0812">Transmembrane</keyword>
<dbReference type="InParanoid" id="F0ZL52"/>
<protein>
    <submittedName>
        <fullName evidence="3">Uncharacterized protein</fullName>
    </submittedName>
</protein>
<feature type="transmembrane region" description="Helical" evidence="1">
    <location>
        <begin position="495"/>
        <end position="515"/>
    </location>
</feature>
<reference evidence="4" key="1">
    <citation type="journal article" date="2011" name="Genome Biol.">
        <title>Comparative genomics of the social amoebae Dictyostelium discoideum and Dictyostelium purpureum.</title>
        <authorList>
            <consortium name="US DOE Joint Genome Institute (JGI-PGF)"/>
            <person name="Sucgang R."/>
            <person name="Kuo A."/>
            <person name="Tian X."/>
            <person name="Salerno W."/>
            <person name="Parikh A."/>
            <person name="Feasley C.L."/>
            <person name="Dalin E."/>
            <person name="Tu H."/>
            <person name="Huang E."/>
            <person name="Barry K."/>
            <person name="Lindquist E."/>
            <person name="Shapiro H."/>
            <person name="Bruce D."/>
            <person name="Schmutz J."/>
            <person name="Salamov A."/>
            <person name="Fey P."/>
            <person name="Gaudet P."/>
            <person name="Anjard C."/>
            <person name="Babu M.M."/>
            <person name="Basu S."/>
            <person name="Bushmanova Y."/>
            <person name="van der Wel H."/>
            <person name="Katoh-Kurasawa M."/>
            <person name="Dinh C."/>
            <person name="Coutinho P.M."/>
            <person name="Saito T."/>
            <person name="Elias M."/>
            <person name="Schaap P."/>
            <person name="Kay R.R."/>
            <person name="Henrissat B."/>
            <person name="Eichinger L."/>
            <person name="Rivero F."/>
            <person name="Putnam N.H."/>
            <person name="West C.M."/>
            <person name="Loomis W.F."/>
            <person name="Chisholm R.L."/>
            <person name="Shaulsky G."/>
            <person name="Strassmann J.E."/>
            <person name="Queller D.C."/>
            <person name="Kuspa A."/>
            <person name="Grigoriev I.V."/>
        </authorList>
    </citation>
    <scope>NUCLEOTIDE SEQUENCE [LARGE SCALE GENOMIC DNA]</scope>
    <source>
        <strain evidence="4">QSDP1</strain>
    </source>
</reference>
<dbReference type="eggNOG" id="ENOG502RI8C">
    <property type="taxonomic scope" value="Eukaryota"/>
</dbReference>
<dbReference type="RefSeq" id="XP_003288153.1">
    <property type="nucleotide sequence ID" value="XM_003288105.1"/>
</dbReference>
<keyword evidence="4" id="KW-1185">Reference proteome</keyword>
<feature type="chain" id="PRO_5003265210" evidence="2">
    <location>
        <begin position="23"/>
        <end position="539"/>
    </location>
</feature>
<sequence length="539" mass="60234">MKNYFICILFLYIFLNSSIIKAQYNYNHVYYINGTGDDISNSCTEDSQCYSIDKVVYVFLQEINGYYYYSNYPPLTIYMGEGASVFSNVDFRPSYPSSSSSSYSSSPIGLYGFNFTLIGTSEGGVGLINNNSFPFFSIETDFQTKQTYLNFININYGAFGNAQCLSSNAANSTSITDSADFIELSALYNVLVKVTFENFTYSCKYNDKAFIMVQGEPNPEQSASEDWTTFNTAYSFPSTLYSFSFINSVFQNSFGSVSLELASPILNSTYCPVTLEFIQSSLSSNVQPQSPLFLMGRGQLIVEKSNFFASPETSSNCYEPIFQMGNVEVYFNDNQVSMWPVHQSTLINCDGCFFTGVSNNISSTFFSSNRSCASENQSLFSFSRSSSTILNSNITMDELYPSTISAKPNLIYASQSQISLRSNYISSTIGSALNYQSVKSFMFSNVFSSKSFNPYVNCDKNYQNSFNGDKFSTDIGSNHGSNCNSFVQKQKLQNAFIFSAIGVGGTFGSLLFLYISRYIIRRCSGPIDDNEKHKIISRY</sequence>
<evidence type="ECO:0000313" key="3">
    <source>
        <dbReference type="EMBL" id="EGC35346.1"/>
    </source>
</evidence>
<name>F0ZL52_DICPU</name>
<dbReference type="KEGG" id="dpp:DICPUDRAFT_152353"/>
<keyword evidence="2" id="KW-0732">Signal</keyword>